<name>A0A059F1K6_9MICR</name>
<organism evidence="1 2">
    <name type="scientific">Anncaliia algerae PRA339</name>
    <dbReference type="NCBI Taxonomy" id="1288291"/>
    <lineage>
        <taxon>Eukaryota</taxon>
        <taxon>Fungi</taxon>
        <taxon>Fungi incertae sedis</taxon>
        <taxon>Microsporidia</taxon>
        <taxon>Tubulinosematoidea</taxon>
        <taxon>Tubulinosematidae</taxon>
        <taxon>Anncaliia</taxon>
    </lineage>
</organism>
<dbReference type="EMBL" id="KK365154">
    <property type="protein sequence ID" value="KCZ80982.1"/>
    <property type="molecule type" value="Genomic_DNA"/>
</dbReference>
<reference evidence="2" key="1">
    <citation type="submission" date="2013-02" db="EMBL/GenBank/DDBJ databases">
        <authorList>
            <consortium name="The Broad Institute Genome Sequencing Platform"/>
            <person name="Cuomo C."/>
            <person name="Becnel J."/>
            <person name="Sanscrainte N."/>
            <person name="Walker B."/>
            <person name="Young S.K."/>
            <person name="Zeng Q."/>
            <person name="Gargeya S."/>
            <person name="Fitzgerald M."/>
            <person name="Haas B."/>
            <person name="Abouelleil A."/>
            <person name="Alvarado L."/>
            <person name="Arachchi H.M."/>
            <person name="Berlin A.M."/>
            <person name="Chapman S.B."/>
            <person name="Dewar J."/>
            <person name="Goldberg J."/>
            <person name="Griggs A."/>
            <person name="Gujja S."/>
            <person name="Hansen M."/>
            <person name="Howarth C."/>
            <person name="Imamovic A."/>
            <person name="Larimer J."/>
            <person name="McCowan C."/>
            <person name="Murphy C."/>
            <person name="Neiman D."/>
            <person name="Pearson M."/>
            <person name="Priest M."/>
            <person name="Roberts A."/>
            <person name="Saif S."/>
            <person name="Shea T."/>
            <person name="Sisk P."/>
            <person name="Sykes S."/>
            <person name="Wortman J."/>
            <person name="Nusbaum C."/>
            <person name="Birren B."/>
        </authorList>
    </citation>
    <scope>NUCLEOTIDE SEQUENCE [LARGE SCALE GENOMIC DNA]</scope>
    <source>
        <strain evidence="2">PRA339</strain>
    </source>
</reference>
<protein>
    <submittedName>
        <fullName evidence="1">Uncharacterized protein</fullName>
    </submittedName>
</protein>
<dbReference type="SUPFAM" id="SSF50978">
    <property type="entry name" value="WD40 repeat-like"/>
    <property type="match status" value="1"/>
</dbReference>
<accession>A0A059F1K6</accession>
<dbReference type="InterPro" id="IPR015943">
    <property type="entry name" value="WD40/YVTN_repeat-like_dom_sf"/>
</dbReference>
<sequence length="301" mass="35240">MKNTFLTDLMKYAEVTNEREIQMEKENLINKKNVISNRKLHFDKLSQIKLTNTLDYYTKKISTFLKTDNLITGHSDGSIYFNNNLFFKSNYPIIFSFYAENHFFIDSIGNIFKEDQLIYKLGTRITSFDYHKELKLLLCSDISNKIYCIDINKLQPIFKNDFKEQKSIKIHKYGNIFLCNDNDCNLVDLRSMNIIHNFSKNVTISSFLGNNDVICCIDNQIICYDLRFLEIKGRILSHKHNITSIICKDVCYTSNLEGELCISSPQLSLIHKEMKLNKIKFLSVCKDEIAVIENNIKIFSY</sequence>
<evidence type="ECO:0000313" key="1">
    <source>
        <dbReference type="EMBL" id="KCZ80982.1"/>
    </source>
</evidence>
<dbReference type="AlphaFoldDB" id="A0A059F1K6"/>
<dbReference type="Gene3D" id="2.130.10.10">
    <property type="entry name" value="YVTN repeat-like/Quinoprotein amine dehydrogenase"/>
    <property type="match status" value="1"/>
</dbReference>
<gene>
    <name evidence="1" type="ORF">H312_01587</name>
</gene>
<dbReference type="OrthoDB" id="2189658at2759"/>
<dbReference type="VEuPathDB" id="MicrosporidiaDB:H312_01587"/>
<keyword evidence="2" id="KW-1185">Reference proteome</keyword>
<evidence type="ECO:0000313" key="2">
    <source>
        <dbReference type="Proteomes" id="UP000030655"/>
    </source>
</evidence>
<dbReference type="InterPro" id="IPR036322">
    <property type="entry name" value="WD40_repeat_dom_sf"/>
</dbReference>
<reference evidence="1 2" key="2">
    <citation type="submission" date="2014-03" db="EMBL/GenBank/DDBJ databases">
        <title>The Genome Sequence of Anncaliia algerae insect isolate PRA339.</title>
        <authorList>
            <consortium name="The Broad Institute Genome Sequencing Platform"/>
            <consortium name="The Broad Institute Genome Sequencing Center for Infectious Disease"/>
            <person name="Cuomo C."/>
            <person name="Becnel J."/>
            <person name="Sanscrainte N."/>
            <person name="Walker B."/>
            <person name="Young S.K."/>
            <person name="Zeng Q."/>
            <person name="Gargeya S."/>
            <person name="Fitzgerald M."/>
            <person name="Haas B."/>
            <person name="Abouelleil A."/>
            <person name="Alvarado L."/>
            <person name="Arachchi H.M."/>
            <person name="Berlin A.M."/>
            <person name="Chapman S.B."/>
            <person name="Dewar J."/>
            <person name="Goldberg J."/>
            <person name="Griggs A."/>
            <person name="Gujja S."/>
            <person name="Hansen M."/>
            <person name="Howarth C."/>
            <person name="Imamovic A."/>
            <person name="Larimer J."/>
            <person name="McCowan C."/>
            <person name="Murphy C."/>
            <person name="Neiman D."/>
            <person name="Pearson M."/>
            <person name="Priest M."/>
            <person name="Roberts A."/>
            <person name="Saif S."/>
            <person name="Shea T."/>
            <person name="Sisk P."/>
            <person name="Sykes S."/>
            <person name="Wortman J."/>
            <person name="Nusbaum C."/>
            <person name="Birren B."/>
        </authorList>
    </citation>
    <scope>NUCLEOTIDE SEQUENCE [LARGE SCALE GENOMIC DNA]</scope>
    <source>
        <strain evidence="1 2">PRA339</strain>
    </source>
</reference>
<dbReference type="HOGENOM" id="CLU_1135779_0_0_1"/>
<dbReference type="Proteomes" id="UP000030655">
    <property type="component" value="Unassembled WGS sequence"/>
</dbReference>
<proteinExistence type="predicted"/>